<feature type="binding site" evidence="7">
    <location>
        <position position="219"/>
    </location>
    <ligand>
        <name>L-aspartate</name>
        <dbReference type="ChEBI" id="CHEBI:29991"/>
    </ligand>
</feature>
<evidence type="ECO:0000256" key="1">
    <source>
        <dbReference type="ARBA" id="ARBA00006303"/>
    </source>
</evidence>
<comment type="catalytic activity">
    <reaction evidence="7">
        <text>tRNA(Asx) + L-aspartate + ATP = L-aspartyl-tRNA(Asx) + AMP + diphosphate</text>
        <dbReference type="Rhea" id="RHEA:18349"/>
        <dbReference type="Rhea" id="RHEA-COMP:9710"/>
        <dbReference type="Rhea" id="RHEA-COMP:9711"/>
        <dbReference type="ChEBI" id="CHEBI:29991"/>
        <dbReference type="ChEBI" id="CHEBI:30616"/>
        <dbReference type="ChEBI" id="CHEBI:33019"/>
        <dbReference type="ChEBI" id="CHEBI:78442"/>
        <dbReference type="ChEBI" id="CHEBI:78516"/>
        <dbReference type="ChEBI" id="CHEBI:456215"/>
        <dbReference type="EC" id="6.1.1.23"/>
    </reaction>
</comment>
<dbReference type="GO" id="GO:0006422">
    <property type="term" value="P:aspartyl-tRNA aminoacylation"/>
    <property type="evidence" value="ECO:0007669"/>
    <property type="project" value="UniProtKB-UniRule"/>
</dbReference>
<feature type="binding site" evidence="7">
    <location>
        <position position="485"/>
    </location>
    <ligand>
        <name>ATP</name>
        <dbReference type="ChEBI" id="CHEBI:30616"/>
    </ligand>
</feature>
<dbReference type="InterPro" id="IPR004524">
    <property type="entry name" value="Asp-tRNA-ligase_1"/>
</dbReference>
<dbReference type="InterPro" id="IPR047090">
    <property type="entry name" value="AspRS_core"/>
</dbReference>
<dbReference type="InterPro" id="IPR029351">
    <property type="entry name" value="GAD_dom"/>
</dbReference>
<feature type="domain" description="Aminoacyl-transfer RNA synthetases class-II family profile" evidence="9">
    <location>
        <begin position="140"/>
        <end position="558"/>
    </location>
</feature>
<feature type="site" description="Important for tRNA non-discrimination" evidence="7">
    <location>
        <position position="81"/>
    </location>
</feature>
<feature type="region of interest" description="Disordered" evidence="8">
    <location>
        <begin position="562"/>
        <end position="595"/>
    </location>
</feature>
<dbReference type="PROSITE" id="PS50862">
    <property type="entry name" value="AA_TRNA_LIGASE_II"/>
    <property type="match status" value="1"/>
</dbReference>
<evidence type="ECO:0000256" key="7">
    <source>
        <dbReference type="HAMAP-Rule" id="MF_00044"/>
    </source>
</evidence>
<feature type="binding site" evidence="7">
    <location>
        <position position="451"/>
    </location>
    <ligand>
        <name>L-aspartate</name>
        <dbReference type="ChEBI" id="CHEBI:29991"/>
    </ligand>
</feature>
<dbReference type="PANTHER" id="PTHR22594">
    <property type="entry name" value="ASPARTYL/LYSYL-TRNA SYNTHETASE"/>
    <property type="match status" value="1"/>
</dbReference>
<dbReference type="EMBL" id="CP072385">
    <property type="protein sequence ID" value="QUC12522.1"/>
    <property type="molecule type" value="Genomic_DNA"/>
</dbReference>
<proteinExistence type="inferred from homology"/>
<dbReference type="Gene3D" id="3.30.930.10">
    <property type="entry name" value="Bira Bifunctional Protein, Domain 2"/>
    <property type="match status" value="1"/>
</dbReference>
<keyword evidence="4 7" id="KW-0067">ATP-binding</keyword>
<evidence type="ECO:0000313" key="10">
    <source>
        <dbReference type="EMBL" id="QUC12522.1"/>
    </source>
</evidence>
<keyword evidence="7" id="KW-0963">Cytoplasm</keyword>
<keyword evidence="2 7" id="KW-0436">Ligase</keyword>
<dbReference type="InterPro" id="IPR006195">
    <property type="entry name" value="aa-tRNA-synth_II"/>
</dbReference>
<dbReference type="GO" id="GO:0003676">
    <property type="term" value="F:nucleic acid binding"/>
    <property type="evidence" value="ECO:0007669"/>
    <property type="project" value="InterPro"/>
</dbReference>
<dbReference type="PANTHER" id="PTHR22594:SF5">
    <property type="entry name" value="ASPARTATE--TRNA LIGASE, MITOCHONDRIAL"/>
    <property type="match status" value="1"/>
</dbReference>
<feature type="binding site" evidence="7">
    <location>
        <position position="173"/>
    </location>
    <ligand>
        <name>L-aspartate</name>
        <dbReference type="ChEBI" id="CHEBI:29991"/>
    </ligand>
</feature>
<comment type="subunit">
    <text evidence="7">Homodimer.</text>
</comment>
<dbReference type="GO" id="GO:0004815">
    <property type="term" value="F:aspartate-tRNA ligase activity"/>
    <property type="evidence" value="ECO:0007669"/>
    <property type="project" value="UniProtKB-UniRule"/>
</dbReference>
<evidence type="ECO:0000256" key="3">
    <source>
        <dbReference type="ARBA" id="ARBA00022741"/>
    </source>
</evidence>
<dbReference type="InterPro" id="IPR012340">
    <property type="entry name" value="NA-bd_OB-fold"/>
</dbReference>
<dbReference type="InterPro" id="IPR045864">
    <property type="entry name" value="aa-tRNA-synth_II/BPL/LPL"/>
</dbReference>
<dbReference type="RefSeq" id="WP_014846660.1">
    <property type="nucleotide sequence ID" value="NZ_CP040007.1"/>
</dbReference>
<evidence type="ECO:0000259" key="9">
    <source>
        <dbReference type="PROSITE" id="PS50862"/>
    </source>
</evidence>
<feature type="region of interest" description="Aspartate" evidence="7">
    <location>
        <begin position="197"/>
        <end position="200"/>
    </location>
</feature>
<evidence type="ECO:0000256" key="2">
    <source>
        <dbReference type="ARBA" id="ARBA00022598"/>
    </source>
</evidence>
<feature type="binding site" evidence="7">
    <location>
        <position position="228"/>
    </location>
    <ligand>
        <name>ATP</name>
        <dbReference type="ChEBI" id="CHEBI:30616"/>
    </ligand>
</feature>
<dbReference type="GO" id="GO:0005737">
    <property type="term" value="C:cytoplasm"/>
    <property type="evidence" value="ECO:0007669"/>
    <property type="project" value="UniProtKB-SubCell"/>
</dbReference>
<feature type="binding site" evidence="7">
    <location>
        <begin position="537"/>
        <end position="540"/>
    </location>
    <ligand>
        <name>ATP</name>
        <dbReference type="ChEBI" id="CHEBI:30616"/>
    </ligand>
</feature>
<keyword evidence="6 7" id="KW-0030">Aminoacyl-tRNA synthetase</keyword>
<dbReference type="HAMAP" id="MF_00044">
    <property type="entry name" value="Asp_tRNA_synth_type1"/>
    <property type="match status" value="1"/>
</dbReference>
<dbReference type="GO" id="GO:0005524">
    <property type="term" value="F:ATP binding"/>
    <property type="evidence" value="ECO:0007669"/>
    <property type="project" value="UniProtKB-UniRule"/>
</dbReference>
<dbReference type="NCBIfam" id="TIGR00459">
    <property type="entry name" value="aspS_bact"/>
    <property type="match status" value="1"/>
</dbReference>
<protein>
    <recommendedName>
        <fullName evidence="7">Aspartate--tRNA(Asp/Asn) ligase</fullName>
        <ecNumber evidence="7">6.1.1.23</ecNumber>
    </recommendedName>
    <alternativeName>
        <fullName evidence="7">Aspartyl-tRNA synthetase</fullName>
        <shortName evidence="7">AspRS</shortName>
    </alternativeName>
    <alternativeName>
        <fullName evidence="7">Non-discriminating aspartyl-tRNA synthetase</fullName>
        <shortName evidence="7">ND-AspRS</shortName>
    </alternativeName>
</protein>
<sequence length="595" mass="65455">MLRTHHAGELKAANVGQEVVLAGWVAKRRDHGGVAFIDLRDASGIAQVVVRDEVLASSGAHDLRNEFCIKVTGVVEIRPEGNANPDLPTGEIEVAISELEVLNPSAPLPFQIDERVTVGEEARLKHRYLDLRRPAPAAALRLRSKVNQAARKVLGERDFVEIETPTLTRSTPEGARDFLVPARLNPGSWYALPQSPQLFKQLLMVAGMERYYQIARCYRDEDFRADRQPEFTQLDIEMSFVDQEDVIELGEAIVKEIWAIKGIELQTPFPRLSFADAMNRYGSDKPDLRFDLELTELTDVFSETRFRVFQAPYVGAVVMPGGASQPRRQFDAWQEWAKQRGAKGLAYVTVSEAGELGGPVAKNLSDAELAALPERTGAKPGDCIFFAAGERTASQNLLGAARDEIARRCGLIEENSWSFLWVVDAPLFKPASEAKAEGDVAVGEGAWTAVHHAFTSPRPEWLDTFDEHPGEATAYAYDLVCNGNEIGGGSIRIHRRDVQERVFKVMGITQEQAQEKFGFLLDAFAFGAPPHGGIAFGWDRIVALLGGAESIREVIAFPKSGGGYDPLTAAPAPITAQQRREAGVDARPRKEKAES</sequence>
<dbReference type="Pfam" id="PF01336">
    <property type="entry name" value="tRNA_anti-codon"/>
    <property type="match status" value="1"/>
</dbReference>
<comment type="subcellular location">
    <subcellularLocation>
        <location evidence="7">Cytoplasm</location>
    </subcellularLocation>
</comment>
<evidence type="ECO:0000256" key="8">
    <source>
        <dbReference type="SAM" id="MobiDB-lite"/>
    </source>
</evidence>
<keyword evidence="5 7" id="KW-0648">Protein biosynthesis</keyword>
<evidence type="ECO:0000256" key="5">
    <source>
        <dbReference type="ARBA" id="ARBA00022917"/>
    </source>
</evidence>
<organism evidence="10 11">
    <name type="scientific">Arachnia propionica</name>
    <dbReference type="NCBI Taxonomy" id="1750"/>
    <lineage>
        <taxon>Bacteria</taxon>
        <taxon>Bacillati</taxon>
        <taxon>Actinomycetota</taxon>
        <taxon>Actinomycetes</taxon>
        <taxon>Propionibacteriales</taxon>
        <taxon>Propionibacteriaceae</taxon>
        <taxon>Arachnia</taxon>
    </lineage>
</organism>
<dbReference type="PRINTS" id="PR01042">
    <property type="entry name" value="TRNASYNTHASP"/>
</dbReference>
<dbReference type="NCBIfam" id="NF001750">
    <property type="entry name" value="PRK00476.1"/>
    <property type="match status" value="1"/>
</dbReference>
<dbReference type="AlphaFoldDB" id="A0AB37I1M9"/>
<dbReference type="SUPFAM" id="SSF55681">
    <property type="entry name" value="Class II aaRS and biotin synthetases"/>
    <property type="match status" value="1"/>
</dbReference>
<evidence type="ECO:0000256" key="6">
    <source>
        <dbReference type="ARBA" id="ARBA00023146"/>
    </source>
</evidence>
<dbReference type="SUPFAM" id="SSF50249">
    <property type="entry name" value="Nucleic acid-binding proteins"/>
    <property type="match status" value="1"/>
</dbReference>
<feature type="compositionally biased region" description="Basic and acidic residues" evidence="8">
    <location>
        <begin position="578"/>
        <end position="595"/>
    </location>
</feature>
<comment type="similarity">
    <text evidence="1 7">Belongs to the class-II aminoacyl-tRNA synthetase family. Type 1 subfamily.</text>
</comment>
<dbReference type="Gene3D" id="3.30.1360.30">
    <property type="entry name" value="GAD-like domain"/>
    <property type="match status" value="1"/>
</dbReference>
<accession>A0AB37I1M9</accession>
<dbReference type="InterPro" id="IPR004115">
    <property type="entry name" value="GAD-like_sf"/>
</dbReference>
<comment type="function">
    <text evidence="7">Aspartyl-tRNA synthetase with relaxed tRNA specificity since it is able to aspartylate not only its cognate tRNA(Asp) but also tRNA(Asn). Reaction proceeds in two steps: L-aspartate is first activated by ATP to form Asp-AMP and then transferred to the acceptor end of tRNA(Asp/Asn).</text>
</comment>
<dbReference type="CDD" id="cd00777">
    <property type="entry name" value="AspRS_core"/>
    <property type="match status" value="1"/>
</dbReference>
<gene>
    <name evidence="7 10" type="primary">aspS</name>
    <name evidence="10" type="ORF">J5A53_07645</name>
</gene>
<name>A0AB37I1M9_9ACTN</name>
<keyword evidence="3 7" id="KW-0547">Nucleotide-binding</keyword>
<dbReference type="GO" id="GO:0050560">
    <property type="term" value="F:aspartate-tRNA(Asn) ligase activity"/>
    <property type="evidence" value="ECO:0007669"/>
    <property type="project" value="UniProtKB-EC"/>
</dbReference>
<feature type="site" description="Important for tRNA non-discrimination" evidence="7">
    <location>
        <position position="31"/>
    </location>
</feature>
<dbReference type="InterPro" id="IPR004364">
    <property type="entry name" value="Aa-tRNA-synt_II"/>
</dbReference>
<dbReference type="InterPro" id="IPR004365">
    <property type="entry name" value="NA-bd_OB_tRNA"/>
</dbReference>
<dbReference type="Proteomes" id="UP000677180">
    <property type="component" value="Chromosome"/>
</dbReference>
<evidence type="ECO:0000256" key="4">
    <source>
        <dbReference type="ARBA" id="ARBA00022840"/>
    </source>
</evidence>
<dbReference type="CDD" id="cd04317">
    <property type="entry name" value="EcAspRS_like_N"/>
    <property type="match status" value="1"/>
</dbReference>
<dbReference type="Pfam" id="PF00152">
    <property type="entry name" value="tRNA-synt_2"/>
    <property type="match status" value="1"/>
</dbReference>
<feature type="binding site" evidence="7">
    <location>
        <begin position="219"/>
        <end position="221"/>
    </location>
    <ligand>
        <name>ATP</name>
        <dbReference type="ChEBI" id="CHEBI:30616"/>
    </ligand>
</feature>
<dbReference type="InterPro" id="IPR047089">
    <property type="entry name" value="Asp-tRNA-ligase_1_N"/>
</dbReference>
<dbReference type="InterPro" id="IPR002312">
    <property type="entry name" value="Asp/Asn-tRNA-synth_IIb"/>
</dbReference>
<reference evidence="10" key="1">
    <citation type="submission" date="2021-03" db="EMBL/GenBank/DDBJ databases">
        <title>Human Oral Microbial Genomes.</title>
        <authorList>
            <person name="Johnston C.D."/>
            <person name="Chen T."/>
            <person name="Dewhirst F.E."/>
        </authorList>
    </citation>
    <scope>NUCLEOTIDE SEQUENCE</scope>
    <source>
        <strain evidence="10">F0714</strain>
    </source>
</reference>
<dbReference type="EC" id="6.1.1.23" evidence="7"/>
<evidence type="ECO:0000313" key="11">
    <source>
        <dbReference type="Proteomes" id="UP000677180"/>
    </source>
</evidence>
<dbReference type="Pfam" id="PF02938">
    <property type="entry name" value="GAD"/>
    <property type="match status" value="1"/>
</dbReference>
<feature type="binding site" evidence="7">
    <location>
        <position position="492"/>
    </location>
    <ligand>
        <name>L-aspartate</name>
        <dbReference type="ChEBI" id="CHEBI:29991"/>
    </ligand>
</feature>
<dbReference type="SUPFAM" id="SSF55261">
    <property type="entry name" value="GAD domain-like"/>
    <property type="match status" value="1"/>
</dbReference>
<dbReference type="Gene3D" id="2.40.50.140">
    <property type="entry name" value="Nucleic acid-binding proteins"/>
    <property type="match status" value="1"/>
</dbReference>